<evidence type="ECO:0000256" key="1">
    <source>
        <dbReference type="SAM" id="MobiDB-lite"/>
    </source>
</evidence>
<proteinExistence type="predicted"/>
<dbReference type="InParanoid" id="A0A2Y9RBV1"/>
<feature type="region of interest" description="Disordered" evidence="1">
    <location>
        <begin position="199"/>
        <end position="252"/>
    </location>
</feature>
<organism evidence="2 3">
    <name type="scientific">Trichechus manatus latirostris</name>
    <name type="common">Florida manatee</name>
    <dbReference type="NCBI Taxonomy" id="127582"/>
    <lineage>
        <taxon>Eukaryota</taxon>
        <taxon>Metazoa</taxon>
        <taxon>Chordata</taxon>
        <taxon>Craniata</taxon>
        <taxon>Vertebrata</taxon>
        <taxon>Euteleostomi</taxon>
        <taxon>Mammalia</taxon>
        <taxon>Eutheria</taxon>
        <taxon>Afrotheria</taxon>
        <taxon>Sirenia</taxon>
        <taxon>Trichechidae</taxon>
        <taxon>Trichechus</taxon>
    </lineage>
</organism>
<sequence length="431" mass="46697">MARPDAQEQRSSRRAVCLRAPSPSRRRRLPAGLQFYGGFVFFSAPAELIGISPKGAGERVTGGLQAVPGSFTAALELAAAPAGCALSFRPRGEPAPRRVREPYCQWWPGLLARSPPSPHRGLRAGRGAGGAALRRGGIAVGPAGNCWREAGEARERLPLRGRPDPVGVWTLRTVSLSRAVGYVQNARLSLPGRRLRSRELSGRIGNGQAARRWAGSPGAARRGRGVGPTSAAEEGRRPPESLSSSRQHGSVPPDTMALAEVVVCAVGRVVILPAVEITAQATALLVLVMLSAAEDNGWESPLFSGARGRGDSPRSPGARSRRKPLLVHFPGRREGIAGRRVGGDVFKAWERTKPLDLLFTLKGKVKLRKIFTHITFPRLSHFEVSFSNKVKNFICTWFTSFESWNELSCRTGVGEQNSRPINWKVYAFLVF</sequence>
<reference evidence="3" key="1">
    <citation type="submission" date="2025-08" db="UniProtKB">
        <authorList>
            <consortium name="RefSeq"/>
        </authorList>
    </citation>
    <scope>IDENTIFICATION</scope>
</reference>
<gene>
    <name evidence="3" type="primary">LOC111821458</name>
</gene>
<dbReference type="Proteomes" id="UP000248480">
    <property type="component" value="Unplaced"/>
</dbReference>
<evidence type="ECO:0000313" key="2">
    <source>
        <dbReference type="Proteomes" id="UP000248480"/>
    </source>
</evidence>
<feature type="region of interest" description="Disordered" evidence="1">
    <location>
        <begin position="301"/>
        <end position="322"/>
    </location>
</feature>
<dbReference type="AlphaFoldDB" id="A0A2Y9RBV1"/>
<feature type="compositionally biased region" description="Low complexity" evidence="1">
    <location>
        <begin position="209"/>
        <end position="220"/>
    </location>
</feature>
<keyword evidence="2" id="KW-1185">Reference proteome</keyword>
<dbReference type="KEGG" id="tmu:111821458"/>
<evidence type="ECO:0000313" key="3">
    <source>
        <dbReference type="RefSeq" id="XP_023591907.1"/>
    </source>
</evidence>
<protein>
    <submittedName>
        <fullName evidence="3">Uncharacterized protein LOC111821458</fullName>
    </submittedName>
</protein>
<dbReference type="RefSeq" id="XP_023591907.1">
    <property type="nucleotide sequence ID" value="XM_023736139.1"/>
</dbReference>
<dbReference type="GeneID" id="111821458"/>
<name>A0A2Y9RBV1_TRIMA</name>
<accession>A0A2Y9RBV1</accession>